<comment type="caution">
    <text evidence="3">The sequence shown here is derived from an EMBL/GenBank/DDBJ whole genome shotgun (WGS) entry which is preliminary data.</text>
</comment>
<accession>A0ABP7NXX0</accession>
<gene>
    <name evidence="3" type="ORF">GCM10022231_11610</name>
</gene>
<feature type="compositionally biased region" description="Low complexity" evidence="1">
    <location>
        <begin position="1"/>
        <end position="10"/>
    </location>
</feature>
<dbReference type="PANTHER" id="PTHR37308:SF1">
    <property type="entry name" value="POLYPRENYL-PHOSPHATE TRANSPORTER"/>
    <property type="match status" value="1"/>
</dbReference>
<protein>
    <submittedName>
        <fullName evidence="3">DUF368 domain-containing protein</fullName>
    </submittedName>
</protein>
<dbReference type="Pfam" id="PF04018">
    <property type="entry name" value="VCA0040-like"/>
    <property type="match status" value="1"/>
</dbReference>
<dbReference type="Proteomes" id="UP001418444">
    <property type="component" value="Unassembled WGS sequence"/>
</dbReference>
<evidence type="ECO:0000313" key="4">
    <source>
        <dbReference type="Proteomes" id="UP001418444"/>
    </source>
</evidence>
<evidence type="ECO:0000313" key="3">
    <source>
        <dbReference type="EMBL" id="GAA3954790.1"/>
    </source>
</evidence>
<name>A0ABP7NXX0_9ACTN</name>
<feature type="transmembrane region" description="Helical" evidence="2">
    <location>
        <begin position="286"/>
        <end position="306"/>
    </location>
</feature>
<sequence length="333" mass="34629">MIDTSATPAAPDAPPAPRPTPGEFAGNLVRGAFIGVAETIPSVSGGTIALVTSIYSRLIAAAKNLTDVGKACLTRGDWKAAVRRVDWWLLAPIGIGVVVVVFAIAGLMESFVTEQPVASKALFMGMIAMSVLIPFLEIEPGSLRSGRARMRAAGLFVAGAAVVFTLTSLPRSEITDPSLLLVFGAAAVAVCALVLPGISGSFFLLVVGLYAATMNAVDSLDVGYLAVFAAGAIFGLVSFVRILEWVLANHHTTAMVLAAGMMFGSLRALWPWQTEQGGLQPIGDDWPLALGLFVAGAAVVAVVAVIQRRQYSADAAIEVHDAQSGEPARSISR</sequence>
<reference evidence="4" key="1">
    <citation type="journal article" date="2019" name="Int. J. Syst. Evol. Microbiol.">
        <title>The Global Catalogue of Microorganisms (GCM) 10K type strain sequencing project: providing services to taxonomists for standard genome sequencing and annotation.</title>
        <authorList>
            <consortium name="The Broad Institute Genomics Platform"/>
            <consortium name="The Broad Institute Genome Sequencing Center for Infectious Disease"/>
            <person name="Wu L."/>
            <person name="Ma J."/>
        </authorList>
    </citation>
    <scope>NUCLEOTIDE SEQUENCE [LARGE SCALE GENOMIC DNA]</scope>
    <source>
        <strain evidence="4">JCM 16923</strain>
    </source>
</reference>
<keyword evidence="2" id="KW-0812">Transmembrane</keyword>
<feature type="transmembrane region" description="Helical" evidence="2">
    <location>
        <begin position="148"/>
        <end position="167"/>
    </location>
</feature>
<dbReference type="PANTHER" id="PTHR37308">
    <property type="entry name" value="INTEGRAL MEMBRANE PROTEIN"/>
    <property type="match status" value="1"/>
</dbReference>
<feature type="transmembrane region" description="Helical" evidence="2">
    <location>
        <begin position="117"/>
        <end position="136"/>
    </location>
</feature>
<evidence type="ECO:0000256" key="1">
    <source>
        <dbReference type="SAM" id="MobiDB-lite"/>
    </source>
</evidence>
<proteinExistence type="predicted"/>
<evidence type="ECO:0000256" key="2">
    <source>
        <dbReference type="SAM" id="Phobius"/>
    </source>
</evidence>
<feature type="transmembrane region" description="Helical" evidence="2">
    <location>
        <begin position="224"/>
        <end position="243"/>
    </location>
</feature>
<keyword evidence="4" id="KW-1185">Reference proteome</keyword>
<feature type="compositionally biased region" description="Pro residues" evidence="1">
    <location>
        <begin position="11"/>
        <end position="20"/>
    </location>
</feature>
<dbReference type="EMBL" id="BAAAZW010000003">
    <property type="protein sequence ID" value="GAA3954790.1"/>
    <property type="molecule type" value="Genomic_DNA"/>
</dbReference>
<dbReference type="RefSeq" id="WP_344781580.1">
    <property type="nucleotide sequence ID" value="NZ_BAAAZW010000003.1"/>
</dbReference>
<keyword evidence="2" id="KW-0472">Membrane</keyword>
<dbReference type="InterPro" id="IPR007163">
    <property type="entry name" value="VCA0040-like"/>
</dbReference>
<organism evidence="3 4">
    <name type="scientific">Gordonia caeni</name>
    <dbReference type="NCBI Taxonomy" id="1007097"/>
    <lineage>
        <taxon>Bacteria</taxon>
        <taxon>Bacillati</taxon>
        <taxon>Actinomycetota</taxon>
        <taxon>Actinomycetes</taxon>
        <taxon>Mycobacteriales</taxon>
        <taxon>Gordoniaceae</taxon>
        <taxon>Gordonia</taxon>
    </lineage>
</organism>
<keyword evidence="2" id="KW-1133">Transmembrane helix</keyword>
<feature type="transmembrane region" description="Helical" evidence="2">
    <location>
        <begin position="87"/>
        <end position="105"/>
    </location>
</feature>
<feature type="transmembrane region" description="Helical" evidence="2">
    <location>
        <begin position="179"/>
        <end position="212"/>
    </location>
</feature>
<feature type="region of interest" description="Disordered" evidence="1">
    <location>
        <begin position="1"/>
        <end position="21"/>
    </location>
</feature>